<feature type="compositionally biased region" description="Basic and acidic residues" evidence="5">
    <location>
        <begin position="1532"/>
        <end position="1543"/>
    </location>
</feature>
<feature type="compositionally biased region" description="Polar residues" evidence="5">
    <location>
        <begin position="371"/>
        <end position="384"/>
    </location>
</feature>
<feature type="region of interest" description="Disordered" evidence="5">
    <location>
        <begin position="785"/>
        <end position="804"/>
    </location>
</feature>
<evidence type="ECO:0000256" key="6">
    <source>
        <dbReference type="SAM" id="Phobius"/>
    </source>
</evidence>
<feature type="compositionally biased region" description="Basic residues" evidence="5">
    <location>
        <begin position="757"/>
        <end position="773"/>
    </location>
</feature>
<protein>
    <recommendedName>
        <fullName evidence="9">Cora-domain-containing protein</fullName>
    </recommendedName>
</protein>
<dbReference type="InterPro" id="IPR002523">
    <property type="entry name" value="MgTranspt_CorA/ZnTranspt_ZntB"/>
</dbReference>
<dbReference type="Proteomes" id="UP000240883">
    <property type="component" value="Unassembled WGS sequence"/>
</dbReference>
<gene>
    <name evidence="7" type="ORF">BS50DRAFT_680111</name>
</gene>
<feature type="region of interest" description="Disordered" evidence="5">
    <location>
        <begin position="607"/>
        <end position="646"/>
    </location>
</feature>
<feature type="region of interest" description="Disordered" evidence="5">
    <location>
        <begin position="361"/>
        <end position="384"/>
    </location>
</feature>
<feature type="compositionally biased region" description="Basic and acidic residues" evidence="5">
    <location>
        <begin position="785"/>
        <end position="802"/>
    </location>
</feature>
<dbReference type="GO" id="GO:0015095">
    <property type="term" value="F:magnesium ion transmembrane transporter activity"/>
    <property type="evidence" value="ECO:0007669"/>
    <property type="project" value="TreeGrafter"/>
</dbReference>
<feature type="region of interest" description="Disordered" evidence="5">
    <location>
        <begin position="942"/>
        <end position="967"/>
    </location>
</feature>
<dbReference type="Pfam" id="PF01544">
    <property type="entry name" value="CorA"/>
    <property type="match status" value="1"/>
</dbReference>
<dbReference type="Gene3D" id="1.20.58.340">
    <property type="entry name" value="Magnesium transport protein CorA, transmembrane region"/>
    <property type="match status" value="1"/>
</dbReference>
<feature type="region of interest" description="Disordered" evidence="5">
    <location>
        <begin position="481"/>
        <end position="552"/>
    </location>
</feature>
<dbReference type="GO" id="GO:0005886">
    <property type="term" value="C:plasma membrane"/>
    <property type="evidence" value="ECO:0007669"/>
    <property type="project" value="UniProtKB-SubCell"/>
</dbReference>
<evidence type="ECO:0000256" key="5">
    <source>
        <dbReference type="SAM" id="MobiDB-lite"/>
    </source>
</evidence>
<evidence type="ECO:0000313" key="7">
    <source>
        <dbReference type="EMBL" id="PSN62767.1"/>
    </source>
</evidence>
<dbReference type="InterPro" id="IPR045863">
    <property type="entry name" value="CorA_TM1_TM2"/>
</dbReference>
<dbReference type="GO" id="GO:0050897">
    <property type="term" value="F:cobalt ion binding"/>
    <property type="evidence" value="ECO:0007669"/>
    <property type="project" value="TreeGrafter"/>
</dbReference>
<feature type="compositionally biased region" description="Polar residues" evidence="5">
    <location>
        <begin position="497"/>
        <end position="507"/>
    </location>
</feature>
<evidence type="ECO:0008006" key="9">
    <source>
        <dbReference type="Google" id="ProtNLM"/>
    </source>
</evidence>
<dbReference type="PANTHER" id="PTHR46494:SF1">
    <property type="entry name" value="CORA FAMILY METAL ION TRANSPORTER (EUROFUNG)"/>
    <property type="match status" value="1"/>
</dbReference>
<dbReference type="PANTHER" id="PTHR46494">
    <property type="entry name" value="CORA FAMILY METAL ION TRANSPORTER (EUROFUNG)"/>
    <property type="match status" value="1"/>
</dbReference>
<accession>A0A2T2NBG1</accession>
<organism evidence="7 8">
    <name type="scientific">Corynespora cassiicola Philippines</name>
    <dbReference type="NCBI Taxonomy" id="1448308"/>
    <lineage>
        <taxon>Eukaryota</taxon>
        <taxon>Fungi</taxon>
        <taxon>Dikarya</taxon>
        <taxon>Ascomycota</taxon>
        <taxon>Pezizomycotina</taxon>
        <taxon>Dothideomycetes</taxon>
        <taxon>Pleosporomycetidae</taxon>
        <taxon>Pleosporales</taxon>
        <taxon>Corynesporascaceae</taxon>
        <taxon>Corynespora</taxon>
    </lineage>
</organism>
<dbReference type="EMBL" id="KZ678141">
    <property type="protein sequence ID" value="PSN62767.1"/>
    <property type="molecule type" value="Genomic_DNA"/>
</dbReference>
<evidence type="ECO:0000256" key="3">
    <source>
        <dbReference type="ARBA" id="ARBA00022989"/>
    </source>
</evidence>
<evidence type="ECO:0000256" key="2">
    <source>
        <dbReference type="ARBA" id="ARBA00022692"/>
    </source>
</evidence>
<keyword evidence="3 6" id="KW-1133">Transmembrane helix</keyword>
<keyword evidence="8" id="KW-1185">Reference proteome</keyword>
<dbReference type="SUPFAM" id="SSF144083">
    <property type="entry name" value="Magnesium transport protein CorA, transmembrane region"/>
    <property type="match status" value="1"/>
</dbReference>
<feature type="region of interest" description="Disordered" evidence="5">
    <location>
        <begin position="1489"/>
        <end position="1543"/>
    </location>
</feature>
<name>A0A2T2NBG1_CORCC</name>
<feature type="region of interest" description="Disordered" evidence="5">
    <location>
        <begin position="263"/>
        <end position="283"/>
    </location>
</feature>
<feature type="region of interest" description="Disordered" evidence="5">
    <location>
        <begin position="562"/>
        <end position="581"/>
    </location>
</feature>
<feature type="region of interest" description="Disordered" evidence="5">
    <location>
        <begin position="435"/>
        <end position="459"/>
    </location>
</feature>
<evidence type="ECO:0000256" key="4">
    <source>
        <dbReference type="ARBA" id="ARBA00023136"/>
    </source>
</evidence>
<reference evidence="7 8" key="1">
    <citation type="journal article" date="2018" name="Front. Microbiol.">
        <title>Genome-Wide Analysis of Corynespora cassiicola Leaf Fall Disease Putative Effectors.</title>
        <authorList>
            <person name="Lopez D."/>
            <person name="Ribeiro S."/>
            <person name="Label P."/>
            <person name="Fumanal B."/>
            <person name="Venisse J.S."/>
            <person name="Kohler A."/>
            <person name="de Oliveira R.R."/>
            <person name="Labutti K."/>
            <person name="Lipzen A."/>
            <person name="Lail K."/>
            <person name="Bauer D."/>
            <person name="Ohm R.A."/>
            <person name="Barry K.W."/>
            <person name="Spatafora J."/>
            <person name="Grigoriev I.V."/>
            <person name="Martin F.M."/>
            <person name="Pujade-Renaud V."/>
        </authorList>
    </citation>
    <scope>NUCLEOTIDE SEQUENCE [LARGE SCALE GENOMIC DNA]</scope>
    <source>
        <strain evidence="7 8">Philippines</strain>
    </source>
</reference>
<feature type="compositionally biased region" description="Polar residues" evidence="5">
    <location>
        <begin position="1501"/>
        <end position="1511"/>
    </location>
</feature>
<evidence type="ECO:0000256" key="1">
    <source>
        <dbReference type="ARBA" id="ARBA00004651"/>
    </source>
</evidence>
<dbReference type="GO" id="GO:0000287">
    <property type="term" value="F:magnesium ion binding"/>
    <property type="evidence" value="ECO:0007669"/>
    <property type="project" value="TreeGrafter"/>
</dbReference>
<feature type="compositionally biased region" description="Pro residues" evidence="5">
    <location>
        <begin position="630"/>
        <end position="641"/>
    </location>
</feature>
<dbReference type="GO" id="GO:0015087">
    <property type="term" value="F:cobalt ion transmembrane transporter activity"/>
    <property type="evidence" value="ECO:0007669"/>
    <property type="project" value="TreeGrafter"/>
</dbReference>
<feature type="region of interest" description="Disordered" evidence="5">
    <location>
        <begin position="756"/>
        <end position="775"/>
    </location>
</feature>
<feature type="compositionally biased region" description="Basic and acidic residues" evidence="5">
    <location>
        <begin position="440"/>
        <end position="449"/>
    </location>
</feature>
<dbReference type="OrthoDB" id="5430750at2759"/>
<comment type="subcellular location">
    <subcellularLocation>
        <location evidence="1">Cell membrane</location>
        <topology evidence="1">Multi-pass membrane protein</topology>
    </subcellularLocation>
</comment>
<feature type="transmembrane region" description="Helical" evidence="6">
    <location>
        <begin position="1399"/>
        <end position="1423"/>
    </location>
</feature>
<evidence type="ECO:0000313" key="8">
    <source>
        <dbReference type="Proteomes" id="UP000240883"/>
    </source>
</evidence>
<feature type="transmembrane region" description="Helical" evidence="6">
    <location>
        <begin position="1435"/>
        <end position="1457"/>
    </location>
</feature>
<feature type="compositionally biased region" description="Basic and acidic residues" evidence="5">
    <location>
        <begin position="361"/>
        <end position="370"/>
    </location>
</feature>
<sequence length="1543" mass="177319">MGFRTALNFTLQHHQDLIPVVVYLLRQIQANYEERSQYGSFIEPGKWKPPNPPEDVSLHLTRGLFQYCYPQENALDREGEQLFRKFRGVQAEQYLRVPQLWVLVLQSTTIISCGPASLEETLGNHIEIVKDKSFDTGRIVEVIGIDKRATYFAKEQCQTFLQLRQCVKVKCLESDDNDIENYILHHGNSKEELNAYQWLSILRDKRSMFIHVTISRRAKVPVRESKRIERGPERLLIKYEGLSSKSSSGEDSGEDRDKALVLRRNQSNQYSSTKHRQWKRSENMRQRLLDQGYVVNDKACLEIEPTNIIDNETPRIFNRLTNDQEIARDFIEKGIERQLSYPSQVANDHSSESVARINAKDKQLASRHNEQNQLGKETQDTMPGNEISSLNEARESAFFYVSDFESESTTHSEKFTDLNLVPHNYLLEDIQRSKTPVYSSHEETTRESSEYNGSLPYHLTNEARNSNSVFLDDPNFAITATMQPTVEDDNDEDRTTRSSYSTDNGNAKTEPGAEPTRTSQFLDQPSDRKIERANLHSRPEVTERQNQEDDLIEINTYVGKRPQAEVGPRRREENRVTAARPSIRNPNEAHPVVERLLDDERILKAAAFPTSPEDQNDATGPAVEPGKSLPGPPPPLPPPLSYTPTFPKAHKDHISVDTLEYYDLPYEVDRTDPNYIVILRTLDKRDTDILFEHTRRLRNAVLERQKPPGKRGESLERTRSQWEPHFERAKSQHGRQREKFLERTESRYIVNRPSTQYRKKKISSRSTRTKPLRYKGDNVGVTFRNEHPIIHPKSPKQDKAKDDGDDSLCGLSIRLQADSELQVLPFLAWPTSLDEGKKAPNDILKSPLKHLEERDMKITILAIEKHMHKSRSDVAKLPINRHHPFYTAYSSGKAFQEVPERAMEDLVRLKSSKYSSTYSQEPGVLNCHIEIDFIKMMNKSKPDTLGSAPKPSRESVQGLSPRLASPGDIYSRRTTHWQIAQILTEQDSLISTFEQLIAQFIPNKYPHALIRRCWGAISEMSKFVLGLDKENSEYHQHVSSNDSSSSIYLTVNPPGKDYMTLHRLEELSVPLESCIVCQESTRYLGSYDAFRHLKQFHMQKSEEISPEDRRYLIHWIRSSSDAELERWNAAMIDLVATINKRTKKLLQKTMDIRSSVANEDKEKPSHFLLPTSLVKAATKTFQHIYTSLHAIRFLQDRRMSRRELFASELRDNIALAEYYAIAAANDLSKAQHDLLLMAHTGSTNGMSVVRCVHTPPETLVLYVLSDIFQRPFEGSNRNILELYQDYLSKLRYDAGRYPSKKALRELYLLEEEADIVSTVYMKQFEVFERLQKVVDPDSYRITTLSRIYAYGIEQQVFEQARKIGNGMRDKFKALRNQAEKTAHILRYNIEIAEEGQSKAILMFTLVTIVFLPLSFVASLFGMNTSDMRDMESTQILFWQVALPLTTVIGCISLFVAFGGSNIGELLGKVADRAYRVSWVQRSTRRSILKRSSNRDEENIGNAESTAFSPSSDIKRRRSTMRIAGPSKVRSPRRADTSKKTLVS</sequence>
<feature type="compositionally biased region" description="Basic and acidic residues" evidence="5">
    <location>
        <begin position="525"/>
        <end position="547"/>
    </location>
</feature>
<dbReference type="STRING" id="1448308.A0A2T2NBG1"/>
<keyword evidence="4 6" id="KW-0472">Membrane</keyword>
<keyword evidence="2 6" id="KW-0812">Transmembrane</keyword>
<proteinExistence type="predicted"/>